<dbReference type="AlphaFoldDB" id="A0A3N7HUG9"/>
<dbReference type="OrthoDB" id="9154735at2"/>
<proteinExistence type="predicted"/>
<keyword evidence="1" id="KW-1133">Transmembrane helix</keyword>
<evidence type="ECO:0000256" key="1">
    <source>
        <dbReference type="SAM" id="Phobius"/>
    </source>
</evidence>
<gene>
    <name evidence="2" type="ORF">DZC73_02590</name>
</gene>
<evidence type="ECO:0000313" key="3">
    <source>
        <dbReference type="Proteomes" id="UP000267464"/>
    </source>
</evidence>
<reference evidence="2 3" key="1">
    <citation type="submission" date="2018-08" db="EMBL/GenBank/DDBJ databases">
        <authorList>
            <person name="Khan S.A."/>
            <person name="Jeon C.O."/>
            <person name="Chun B.H."/>
            <person name="Jeong S.E."/>
        </authorList>
    </citation>
    <scope>NUCLEOTIDE SEQUENCE [LARGE SCALE GENOMIC DNA]</scope>
    <source>
        <strain evidence="2 3">S-16</strain>
    </source>
</reference>
<reference evidence="2 3" key="2">
    <citation type="submission" date="2018-12" db="EMBL/GenBank/DDBJ databases">
        <title>Rhizobacter gummiphilus sp. nov., a rubber-degrading bacterium isolated from the soil of a botanical garden in Japan.</title>
        <authorList>
            <person name="Shunsuke S.S."/>
        </authorList>
    </citation>
    <scope>NUCLEOTIDE SEQUENCE [LARGE SCALE GENOMIC DNA]</scope>
    <source>
        <strain evidence="2 3">S-16</strain>
    </source>
</reference>
<name>A0A3N7HUG9_9BURK</name>
<dbReference type="EMBL" id="QUSW01000001">
    <property type="protein sequence ID" value="RQP25960.1"/>
    <property type="molecule type" value="Genomic_DNA"/>
</dbReference>
<protein>
    <recommendedName>
        <fullName evidence="4">Holin-X, holin superfamily III</fullName>
    </recommendedName>
</protein>
<dbReference type="Proteomes" id="UP000267464">
    <property type="component" value="Unassembled WGS sequence"/>
</dbReference>
<dbReference type="RefSeq" id="WP_124538628.1">
    <property type="nucleotide sequence ID" value="NZ_QUSW01000001.1"/>
</dbReference>
<feature type="transmembrane region" description="Helical" evidence="1">
    <location>
        <begin position="46"/>
        <end position="69"/>
    </location>
</feature>
<evidence type="ECO:0008006" key="4">
    <source>
        <dbReference type="Google" id="ProtNLM"/>
    </source>
</evidence>
<keyword evidence="1" id="KW-0812">Transmembrane</keyword>
<organism evidence="2 3">
    <name type="scientific">Piscinibacter terrae</name>
    <dbReference type="NCBI Taxonomy" id="2496871"/>
    <lineage>
        <taxon>Bacteria</taxon>
        <taxon>Pseudomonadati</taxon>
        <taxon>Pseudomonadota</taxon>
        <taxon>Betaproteobacteria</taxon>
        <taxon>Burkholderiales</taxon>
        <taxon>Sphaerotilaceae</taxon>
        <taxon>Piscinibacter</taxon>
    </lineage>
</organism>
<accession>A0A3N7HUG9</accession>
<comment type="caution">
    <text evidence="2">The sequence shown here is derived from an EMBL/GenBank/DDBJ whole genome shotgun (WGS) entry which is preliminary data.</text>
</comment>
<evidence type="ECO:0000313" key="2">
    <source>
        <dbReference type="EMBL" id="RQP25960.1"/>
    </source>
</evidence>
<keyword evidence="1" id="KW-0472">Membrane</keyword>
<keyword evidence="3" id="KW-1185">Reference proteome</keyword>
<sequence length="128" mass="13842">MIHPLFRLLVSEPQLIADHVEAYSEMVAEEVGAVTVQWKRRAMLHAVSLACLFVTVVLAGVAVMLWAVVPLERMNSPWALLIAPCIPLVLGLWARSSAKAPVGGERGFSAIREQLSADAAMLRSVTAP</sequence>
<feature type="transmembrane region" description="Helical" evidence="1">
    <location>
        <begin position="75"/>
        <end position="94"/>
    </location>
</feature>